<reference evidence="1 2" key="1">
    <citation type="journal article" date="2022" name="bioRxiv">
        <title>Genomics of Preaxostyla Flagellates Illuminates Evolutionary Transitions and the Path Towards Mitochondrial Loss.</title>
        <authorList>
            <person name="Novak L.V.F."/>
            <person name="Treitli S.C."/>
            <person name="Pyrih J."/>
            <person name="Halakuc P."/>
            <person name="Pipaliya S.V."/>
            <person name="Vacek V."/>
            <person name="Brzon O."/>
            <person name="Soukal P."/>
            <person name="Eme L."/>
            <person name="Dacks J.B."/>
            <person name="Karnkowska A."/>
            <person name="Elias M."/>
            <person name="Hampl V."/>
        </authorList>
    </citation>
    <scope>NUCLEOTIDE SEQUENCE [LARGE SCALE GENOMIC DNA]</scope>
    <source>
        <strain evidence="1">NAU3</strain>
        <tissue evidence="1">Gut</tissue>
    </source>
</reference>
<sequence>MTRLLIDISRSQSIVFPISLRTAWRTGNRRKARCHCLCGLKVVHHSSTVFGVFAEFGRSRLSHFAAIRYVSDSISVIYSMLLSHPIIDKVRFPQFRHQHLTNIILVSTQT</sequence>
<evidence type="ECO:0000313" key="2">
    <source>
        <dbReference type="Proteomes" id="UP001281761"/>
    </source>
</evidence>
<organism evidence="1 2">
    <name type="scientific">Blattamonas nauphoetae</name>
    <dbReference type="NCBI Taxonomy" id="2049346"/>
    <lineage>
        <taxon>Eukaryota</taxon>
        <taxon>Metamonada</taxon>
        <taxon>Preaxostyla</taxon>
        <taxon>Oxymonadida</taxon>
        <taxon>Blattamonas</taxon>
    </lineage>
</organism>
<evidence type="ECO:0000313" key="1">
    <source>
        <dbReference type="EMBL" id="KAK2943603.1"/>
    </source>
</evidence>
<accession>A0ABQ9WWA1</accession>
<dbReference type="EMBL" id="JARBJD010000337">
    <property type="protein sequence ID" value="KAK2943603.1"/>
    <property type="molecule type" value="Genomic_DNA"/>
</dbReference>
<comment type="caution">
    <text evidence="1">The sequence shown here is derived from an EMBL/GenBank/DDBJ whole genome shotgun (WGS) entry which is preliminary data.</text>
</comment>
<name>A0ABQ9WWA1_9EUKA</name>
<gene>
    <name evidence="1" type="ORF">BLNAU_21483</name>
</gene>
<proteinExistence type="predicted"/>
<keyword evidence="2" id="KW-1185">Reference proteome</keyword>
<dbReference type="Proteomes" id="UP001281761">
    <property type="component" value="Unassembled WGS sequence"/>
</dbReference>
<protein>
    <submittedName>
        <fullName evidence="1">Uncharacterized protein</fullName>
    </submittedName>
</protein>